<evidence type="ECO:0000313" key="1">
    <source>
        <dbReference type="EMBL" id="SUZ58871.1"/>
    </source>
</evidence>
<proteinExistence type="predicted"/>
<name>A0A381NW75_9ZZZZ</name>
<evidence type="ECO:0008006" key="2">
    <source>
        <dbReference type="Google" id="ProtNLM"/>
    </source>
</evidence>
<accession>A0A381NW75</accession>
<sequence length="111" mass="11625">MAAIANLTIDQGATFSSDVTVKDANGQAFDLTGYTAAAKMAKGFASTRTRINMSTSIATDATTGVVTLSLTATETGDLDAERYVYDLEITKDAGVTRVIEGIITVRPQVTV</sequence>
<gene>
    <name evidence="1" type="ORF">METZ01_LOCUS11725</name>
</gene>
<protein>
    <recommendedName>
        <fullName evidence="2">BppU N-terminal domain-containing protein</fullName>
    </recommendedName>
</protein>
<reference evidence="1" key="1">
    <citation type="submission" date="2018-05" db="EMBL/GenBank/DDBJ databases">
        <authorList>
            <person name="Lanie J.A."/>
            <person name="Ng W.-L."/>
            <person name="Kazmierczak K.M."/>
            <person name="Andrzejewski T.M."/>
            <person name="Davidsen T.M."/>
            <person name="Wayne K.J."/>
            <person name="Tettelin H."/>
            <person name="Glass J.I."/>
            <person name="Rusch D."/>
            <person name="Podicherti R."/>
            <person name="Tsui H.-C.T."/>
            <person name="Winkler M.E."/>
        </authorList>
    </citation>
    <scope>NUCLEOTIDE SEQUENCE</scope>
</reference>
<organism evidence="1">
    <name type="scientific">marine metagenome</name>
    <dbReference type="NCBI Taxonomy" id="408172"/>
    <lineage>
        <taxon>unclassified sequences</taxon>
        <taxon>metagenomes</taxon>
        <taxon>ecological metagenomes</taxon>
    </lineage>
</organism>
<dbReference type="EMBL" id="UINC01000646">
    <property type="protein sequence ID" value="SUZ58871.1"/>
    <property type="molecule type" value="Genomic_DNA"/>
</dbReference>
<dbReference type="AlphaFoldDB" id="A0A381NW75"/>